<dbReference type="GeneTree" id="ENSGT00390000003032"/>
<dbReference type="PANTHER" id="PTHR22234">
    <property type="entry name" value="TESTIS SPERMATOCYTE APOPTOSIS-RELATED GENE 1 PROTEIN"/>
    <property type="match status" value="1"/>
</dbReference>
<reference evidence="2" key="3">
    <citation type="submission" date="2025-09" db="UniProtKB">
        <authorList>
            <consortium name="Ensembl"/>
        </authorList>
    </citation>
    <scope>IDENTIFICATION</scope>
    <source>
        <strain evidence="2">2N</strain>
    </source>
</reference>
<keyword evidence="3" id="KW-1185">Reference proteome</keyword>
<sequence>MKKVKKKKAKAEARHRRESLSQQTSSDSSTQPSSEVTQPSSESSTPSQPQSGQPPSTQQPSPKPSPPQQETQPLPAPEVRLSTASLSSPSPGPNVASSPRKAGPVISVALQPCSWAACPGSSTCWRRLGLCHNRIFDVLLPRDWQVVPGRGLPSLLTFYRKSPRKHCTSRNSRTASPRNCCCGPGGPGGCLLHH</sequence>
<dbReference type="Pfam" id="PF15662">
    <property type="entry name" value="SPATA3"/>
    <property type="match status" value="1"/>
</dbReference>
<dbReference type="Bgee" id="ENSCPOG00000006558">
    <property type="expression patterns" value="Expressed in testis and 1 other cell type or tissue"/>
</dbReference>
<feature type="compositionally biased region" description="Basic residues" evidence="1">
    <location>
        <begin position="1"/>
        <end position="17"/>
    </location>
</feature>
<gene>
    <name evidence="2" type="primary">SPATA3</name>
</gene>
<reference evidence="3" key="1">
    <citation type="journal article" date="2011" name="Nature">
        <title>A high-resolution map of human evolutionary constraint using 29 mammals.</title>
        <authorList>
            <person name="Lindblad-Toh K."/>
            <person name="Garber M."/>
            <person name="Zuk O."/>
            <person name="Lin M.F."/>
            <person name="Parker B.J."/>
            <person name="Washietl S."/>
            <person name="Kheradpour P."/>
            <person name="Ernst J."/>
            <person name="Jordan G."/>
            <person name="Mauceli E."/>
            <person name="Ward L.D."/>
            <person name="Lowe C.B."/>
            <person name="Holloway A.K."/>
            <person name="Clamp M."/>
            <person name="Gnerre S."/>
            <person name="Alfoldi J."/>
            <person name="Beal K."/>
            <person name="Chang J."/>
            <person name="Clawson H."/>
            <person name="Cuff J."/>
            <person name="Di Palma F."/>
            <person name="Fitzgerald S."/>
            <person name="Flicek P."/>
            <person name="Guttman M."/>
            <person name="Hubisz M.J."/>
            <person name="Jaffe D.B."/>
            <person name="Jungreis I."/>
            <person name="Kent W.J."/>
            <person name="Kostka D."/>
            <person name="Lara M."/>
            <person name="Martins A.L."/>
            <person name="Massingham T."/>
            <person name="Moltke I."/>
            <person name="Raney B.J."/>
            <person name="Rasmussen M.D."/>
            <person name="Robinson J."/>
            <person name="Stark A."/>
            <person name="Vilella A.J."/>
            <person name="Wen J."/>
            <person name="Xie X."/>
            <person name="Zody M.C."/>
            <person name="Baldwin J."/>
            <person name="Bloom T."/>
            <person name="Chin C.W."/>
            <person name="Heiman D."/>
            <person name="Nicol R."/>
            <person name="Nusbaum C."/>
            <person name="Young S."/>
            <person name="Wilkinson J."/>
            <person name="Worley K.C."/>
            <person name="Kovar C.L."/>
            <person name="Muzny D.M."/>
            <person name="Gibbs R.A."/>
            <person name="Cree A."/>
            <person name="Dihn H.H."/>
            <person name="Fowler G."/>
            <person name="Jhangiani S."/>
            <person name="Joshi V."/>
            <person name="Lee S."/>
            <person name="Lewis L.R."/>
            <person name="Nazareth L.V."/>
            <person name="Okwuonu G."/>
            <person name="Santibanez J."/>
            <person name="Warren W.C."/>
            <person name="Mardis E.R."/>
            <person name="Weinstock G.M."/>
            <person name="Wilson R.K."/>
            <person name="Delehaunty K."/>
            <person name="Dooling D."/>
            <person name="Fronik C."/>
            <person name="Fulton L."/>
            <person name="Fulton B."/>
            <person name="Graves T."/>
            <person name="Minx P."/>
            <person name="Sodergren E."/>
            <person name="Birney E."/>
            <person name="Margulies E.H."/>
            <person name="Herrero J."/>
            <person name="Green E.D."/>
            <person name="Haussler D."/>
            <person name="Siepel A."/>
            <person name="Goldman N."/>
            <person name="Pollard K.S."/>
            <person name="Pedersen J.S."/>
            <person name="Lander E.S."/>
            <person name="Kellis M."/>
        </authorList>
    </citation>
    <scope>NUCLEOTIDE SEQUENCE [LARGE SCALE GENOMIC DNA]</scope>
    <source>
        <strain evidence="3">2N</strain>
    </source>
</reference>
<organism evidence="2 3">
    <name type="scientific">Cavia porcellus</name>
    <name type="common">Guinea pig</name>
    <dbReference type="NCBI Taxonomy" id="10141"/>
    <lineage>
        <taxon>Eukaryota</taxon>
        <taxon>Metazoa</taxon>
        <taxon>Chordata</taxon>
        <taxon>Craniata</taxon>
        <taxon>Vertebrata</taxon>
        <taxon>Euteleostomi</taxon>
        <taxon>Mammalia</taxon>
        <taxon>Eutheria</taxon>
        <taxon>Euarchontoglires</taxon>
        <taxon>Glires</taxon>
        <taxon>Rodentia</taxon>
        <taxon>Hystricomorpha</taxon>
        <taxon>Caviidae</taxon>
        <taxon>Cavia</taxon>
    </lineage>
</organism>
<dbReference type="RefSeq" id="XP_063093195.1">
    <property type="nucleotide sequence ID" value="XM_063237125.1"/>
</dbReference>
<dbReference type="InParanoid" id="H0V822"/>
<reference evidence="2" key="2">
    <citation type="submission" date="2025-08" db="UniProtKB">
        <authorList>
            <consortium name="Ensembl"/>
        </authorList>
    </citation>
    <scope>IDENTIFICATION</scope>
    <source>
        <strain evidence="2">2N</strain>
    </source>
</reference>
<evidence type="ECO:0000313" key="2">
    <source>
        <dbReference type="Ensembl" id="ENSCPOP00000005905.3"/>
    </source>
</evidence>
<dbReference type="STRING" id="10141.ENSCPOP00000005905"/>
<evidence type="ECO:0000313" key="3">
    <source>
        <dbReference type="Proteomes" id="UP000005447"/>
    </source>
</evidence>
<dbReference type="Ensembl" id="ENSCPOT00000006624.3">
    <property type="protein sequence ID" value="ENSCPOP00000005905.3"/>
    <property type="gene ID" value="ENSCPOG00000006558.4"/>
</dbReference>
<dbReference type="FunCoup" id="H0V822">
    <property type="interactions" value="3"/>
</dbReference>
<dbReference type="InterPro" id="IPR026717">
    <property type="entry name" value="SPATA3"/>
</dbReference>
<accession>H0V822</accession>
<dbReference type="AlphaFoldDB" id="H0V822"/>
<dbReference type="PANTHER" id="PTHR22234:SF0">
    <property type="entry name" value="SPERMATOGENESIS-ASSOCIATED PROTEIN 3"/>
    <property type="match status" value="1"/>
</dbReference>
<feature type="region of interest" description="Disordered" evidence="1">
    <location>
        <begin position="1"/>
        <end position="101"/>
    </location>
</feature>
<dbReference type="GeneID" id="100726577"/>
<dbReference type="OMA" id="CSYATCP"/>
<name>H0V822_CAVPO</name>
<dbReference type="HOGENOM" id="CLU_2966814_0_0_1"/>
<dbReference type="GO" id="GO:0036126">
    <property type="term" value="C:sperm flagellum"/>
    <property type="evidence" value="ECO:0007669"/>
    <property type="project" value="Ensembl"/>
</dbReference>
<dbReference type="RefSeq" id="XP_063093194.1">
    <property type="nucleotide sequence ID" value="XM_063237124.1"/>
</dbReference>
<evidence type="ECO:0000256" key="1">
    <source>
        <dbReference type="SAM" id="MobiDB-lite"/>
    </source>
</evidence>
<dbReference type="VEuPathDB" id="HostDB:ENSCPOG00000006558"/>
<protein>
    <submittedName>
        <fullName evidence="2">Spermatosis associated 3</fullName>
    </submittedName>
</protein>
<dbReference type="EMBL" id="AAKN02019330">
    <property type="status" value="NOT_ANNOTATED_CDS"/>
    <property type="molecule type" value="Genomic_DNA"/>
</dbReference>
<feature type="compositionally biased region" description="Low complexity" evidence="1">
    <location>
        <begin position="20"/>
        <end position="60"/>
    </location>
</feature>
<dbReference type="eggNOG" id="ENOG502TDUQ">
    <property type="taxonomic scope" value="Eukaryota"/>
</dbReference>
<dbReference type="Proteomes" id="UP000005447">
    <property type="component" value="Unassembled WGS sequence"/>
</dbReference>
<proteinExistence type="predicted"/>